<reference evidence="1 2" key="1">
    <citation type="journal article" date="2014" name="Nature">
        <title>An environmental bacterial taxon with a large and distinct metabolic repertoire.</title>
        <authorList>
            <person name="Wilson M.C."/>
            <person name="Mori T."/>
            <person name="Ruckert C."/>
            <person name="Uria A.R."/>
            <person name="Helf M.J."/>
            <person name="Takada K."/>
            <person name="Gernert C."/>
            <person name="Steffens U.A."/>
            <person name="Heycke N."/>
            <person name="Schmitt S."/>
            <person name="Rinke C."/>
            <person name="Helfrich E.J."/>
            <person name="Brachmann A.O."/>
            <person name="Gurgui C."/>
            <person name="Wakimoto T."/>
            <person name="Kracht M."/>
            <person name="Crusemann M."/>
            <person name="Hentschel U."/>
            <person name="Abe I."/>
            <person name="Matsunaga S."/>
            <person name="Kalinowski J."/>
            <person name="Takeyama H."/>
            <person name="Piel J."/>
        </authorList>
    </citation>
    <scope>NUCLEOTIDE SEQUENCE [LARGE SCALE GENOMIC DNA]</scope>
    <source>
        <strain evidence="2">TSY2</strain>
    </source>
</reference>
<dbReference type="EMBL" id="AZHX01001736">
    <property type="protein sequence ID" value="ETX00370.1"/>
    <property type="molecule type" value="Genomic_DNA"/>
</dbReference>
<protein>
    <submittedName>
        <fullName evidence="1">Uncharacterized protein</fullName>
    </submittedName>
</protein>
<gene>
    <name evidence="1" type="ORF">ETSY2_39215</name>
</gene>
<sequence>MATIAMTTVSEARAIANEWLMSHLPDRFASGVPECDQTRSEWRIPVWLSYPQLPPLGPVGELMVEALNGKVTSHTSIDDMKNRALKLYEHHCEQIEAPLL</sequence>
<dbReference type="AlphaFoldDB" id="W4LR76"/>
<accession>W4LR76</accession>
<keyword evidence="2" id="KW-1185">Reference proteome</keyword>
<evidence type="ECO:0000313" key="1">
    <source>
        <dbReference type="EMBL" id="ETX00370.1"/>
    </source>
</evidence>
<dbReference type="Proteomes" id="UP000019140">
    <property type="component" value="Unassembled WGS sequence"/>
</dbReference>
<dbReference type="HOGENOM" id="CLU_2300665_0_0_7"/>
<proteinExistence type="predicted"/>
<evidence type="ECO:0000313" key="2">
    <source>
        <dbReference type="Proteomes" id="UP000019140"/>
    </source>
</evidence>
<comment type="caution">
    <text evidence="1">The sequence shown here is derived from an EMBL/GenBank/DDBJ whole genome shotgun (WGS) entry which is preliminary data.</text>
</comment>
<name>W4LR76_9BACT</name>
<organism evidence="1 2">
    <name type="scientific">Candidatus Entotheonella gemina</name>
    <dbReference type="NCBI Taxonomy" id="1429439"/>
    <lineage>
        <taxon>Bacteria</taxon>
        <taxon>Pseudomonadati</taxon>
        <taxon>Nitrospinota/Tectimicrobiota group</taxon>
        <taxon>Candidatus Tectimicrobiota</taxon>
        <taxon>Candidatus Entotheonellia</taxon>
        <taxon>Candidatus Entotheonellales</taxon>
        <taxon>Candidatus Entotheonellaceae</taxon>
        <taxon>Candidatus Entotheonella</taxon>
    </lineage>
</organism>